<feature type="region of interest" description="Disordered" evidence="1">
    <location>
        <begin position="1"/>
        <end position="25"/>
    </location>
</feature>
<dbReference type="Proteomes" id="UP000014629">
    <property type="component" value="Unassembled WGS sequence"/>
</dbReference>
<comment type="caution">
    <text evidence="2">The sequence shown here is derived from an EMBL/GenBank/DDBJ whole genome shotgun (WGS) entry which is preliminary data.</text>
</comment>
<gene>
    <name evidence="2" type="ORF">STRAU_3188</name>
</gene>
<reference evidence="2 3" key="1">
    <citation type="submission" date="2013-02" db="EMBL/GenBank/DDBJ databases">
        <title>Draft Genome Sequence of Streptomyces aurantiacus, Which Produces Setomimycin.</title>
        <authorList>
            <person name="Gruening B.A."/>
            <person name="Praeg A."/>
            <person name="Erxleben A."/>
            <person name="Guenther S."/>
            <person name="Mueller M."/>
        </authorList>
    </citation>
    <scope>NUCLEOTIDE SEQUENCE [LARGE SCALE GENOMIC DNA]</scope>
    <source>
        <strain evidence="2 3">JA 4570</strain>
    </source>
</reference>
<dbReference type="EMBL" id="AOPZ01000141">
    <property type="protein sequence ID" value="EPH43746.1"/>
    <property type="molecule type" value="Genomic_DNA"/>
</dbReference>
<protein>
    <submittedName>
        <fullName evidence="2">Uncharacterized protein</fullName>
    </submittedName>
</protein>
<dbReference type="AlphaFoldDB" id="S3ZJJ9"/>
<dbReference type="PATRIC" id="fig|1286094.4.peg.3154"/>
<organism evidence="2 3">
    <name type="scientific">Streptomyces aurantiacus JA 4570</name>
    <dbReference type="NCBI Taxonomy" id="1286094"/>
    <lineage>
        <taxon>Bacteria</taxon>
        <taxon>Bacillati</taxon>
        <taxon>Actinomycetota</taxon>
        <taxon>Actinomycetes</taxon>
        <taxon>Kitasatosporales</taxon>
        <taxon>Streptomycetaceae</taxon>
        <taxon>Streptomyces</taxon>
        <taxon>Streptomyces aurantiacus group</taxon>
    </lineage>
</organism>
<keyword evidence="3" id="KW-1185">Reference proteome</keyword>
<sequence>MLHPGRARPGHDQRPRLQPSATLANSRAVFETWPCAAPSGVRPDGA</sequence>
<evidence type="ECO:0000256" key="1">
    <source>
        <dbReference type="SAM" id="MobiDB-lite"/>
    </source>
</evidence>
<accession>S3ZJJ9</accession>
<name>S3ZJJ9_9ACTN</name>
<evidence type="ECO:0000313" key="2">
    <source>
        <dbReference type="EMBL" id="EPH43746.1"/>
    </source>
</evidence>
<proteinExistence type="predicted"/>
<evidence type="ECO:0000313" key="3">
    <source>
        <dbReference type="Proteomes" id="UP000014629"/>
    </source>
</evidence>